<organism evidence="7 8">
    <name type="scientific">Pedobacter antarcticus 4BY</name>
    <dbReference type="NCBI Taxonomy" id="1358423"/>
    <lineage>
        <taxon>Bacteria</taxon>
        <taxon>Pseudomonadati</taxon>
        <taxon>Bacteroidota</taxon>
        <taxon>Sphingobacteriia</taxon>
        <taxon>Sphingobacteriales</taxon>
        <taxon>Sphingobacteriaceae</taxon>
        <taxon>Pedobacter</taxon>
    </lineage>
</organism>
<dbReference type="GO" id="GO:0019867">
    <property type="term" value="C:outer membrane"/>
    <property type="evidence" value="ECO:0007669"/>
    <property type="project" value="TreeGrafter"/>
</dbReference>
<dbReference type="AlphaFoldDB" id="A0A081PGF3"/>
<keyword evidence="8" id="KW-1185">Reference proteome</keyword>
<dbReference type="CDD" id="cd06583">
    <property type="entry name" value="PGRP"/>
    <property type="match status" value="1"/>
</dbReference>
<evidence type="ECO:0000313" key="7">
    <source>
        <dbReference type="EMBL" id="KEQ29776.1"/>
    </source>
</evidence>
<evidence type="ECO:0000256" key="4">
    <source>
        <dbReference type="ARBA" id="ARBA00023316"/>
    </source>
</evidence>
<dbReference type="EMBL" id="JNFF01000062">
    <property type="protein sequence ID" value="KEQ29776.1"/>
    <property type="molecule type" value="Genomic_DNA"/>
</dbReference>
<evidence type="ECO:0000256" key="3">
    <source>
        <dbReference type="ARBA" id="ARBA00022801"/>
    </source>
</evidence>
<dbReference type="SUPFAM" id="SSF55846">
    <property type="entry name" value="N-acetylmuramoyl-L-alanine amidase-like"/>
    <property type="match status" value="1"/>
</dbReference>
<evidence type="ECO:0000256" key="5">
    <source>
        <dbReference type="SAM" id="SignalP"/>
    </source>
</evidence>
<dbReference type="PANTHER" id="PTHR30417">
    <property type="entry name" value="N-ACETYLMURAMOYL-L-ALANINE AMIDASE AMID"/>
    <property type="match status" value="1"/>
</dbReference>
<evidence type="ECO:0000256" key="2">
    <source>
        <dbReference type="ARBA" id="ARBA00011901"/>
    </source>
</evidence>
<feature type="signal peptide" evidence="5">
    <location>
        <begin position="1"/>
        <end position="29"/>
    </location>
</feature>
<feature type="chain" id="PRO_5001761777" description="N-acetylmuramoyl-L-alanine amidase" evidence="5">
    <location>
        <begin position="30"/>
        <end position="277"/>
    </location>
</feature>
<dbReference type="PROSITE" id="PS51257">
    <property type="entry name" value="PROKAR_LIPOPROTEIN"/>
    <property type="match status" value="1"/>
</dbReference>
<name>A0A081PGF3_9SPHI</name>
<dbReference type="SMART" id="SM00644">
    <property type="entry name" value="Ami_2"/>
    <property type="match status" value="1"/>
</dbReference>
<protein>
    <recommendedName>
        <fullName evidence="2">N-acetylmuramoyl-L-alanine amidase</fullName>
        <ecNumber evidence="2">3.5.1.28</ecNumber>
    </recommendedName>
</protein>
<dbReference type="InterPro" id="IPR036505">
    <property type="entry name" value="Amidase/PGRP_sf"/>
</dbReference>
<dbReference type="Pfam" id="PF01510">
    <property type="entry name" value="Amidase_2"/>
    <property type="match status" value="1"/>
</dbReference>
<dbReference type="EC" id="3.5.1.28" evidence="2"/>
<accession>A0A081PGF3</accession>
<gene>
    <name evidence="7" type="ORF">N180_05910</name>
</gene>
<evidence type="ECO:0000259" key="6">
    <source>
        <dbReference type="SMART" id="SM00644"/>
    </source>
</evidence>
<evidence type="ECO:0000313" key="8">
    <source>
        <dbReference type="Proteomes" id="UP000028007"/>
    </source>
</evidence>
<reference evidence="7 8" key="1">
    <citation type="journal article" date="1992" name="Int. J. Syst. Bacteriol.">
        <title>Sphingobacterium antarcticus sp. nov. a Psychrotrophic Bacterium from the Soils of Schirmacher Oasis, Antarctica.</title>
        <authorList>
            <person name="Shivaji S."/>
            <person name="Ray M.K."/>
            <person name="Rao N.S."/>
            <person name="Saiserr L."/>
            <person name="Jagannadham M.V."/>
            <person name="Kumar G.S."/>
            <person name="Reddy G."/>
            <person name="Bhargava P.M."/>
        </authorList>
    </citation>
    <scope>NUCLEOTIDE SEQUENCE [LARGE SCALE GENOMIC DNA]</scope>
    <source>
        <strain evidence="7 8">4BY</strain>
    </source>
</reference>
<dbReference type="eggNOG" id="COG3023">
    <property type="taxonomic scope" value="Bacteria"/>
</dbReference>
<sequence>MKINKILNYSVLLSVPMFVLSACSSNKYAATNKVYKEQAKSFGQILEAFPPANQQIELLPADQQSFIGSVNFGIRKPGFIILHHTAQKSTDQTIRTFILKSTQTSAHYIVGRDGKVVQMVNDYLRANHAGVGKWGNETDLNSCSLGIELDNNGDEPYSDAQISSLISLLKTLKKKYNIPAANIIGHSDIAPKRKIDPNKFPWKTLADAGFGLWYDSVLQLPPPNFDPATALRIIGYDVSNMSAAIIAFKRHFVQTDITGVLRQGDLMILFNLYKKYI</sequence>
<dbReference type="PANTHER" id="PTHR30417:SF1">
    <property type="entry name" value="N-ACETYLMURAMOYL-L-ALANINE AMIDASE AMID"/>
    <property type="match status" value="1"/>
</dbReference>
<feature type="domain" description="N-acetylmuramoyl-L-alanine amidase" evidence="6">
    <location>
        <begin position="67"/>
        <end position="198"/>
    </location>
</feature>
<dbReference type="GO" id="GO:0009254">
    <property type="term" value="P:peptidoglycan turnover"/>
    <property type="evidence" value="ECO:0007669"/>
    <property type="project" value="TreeGrafter"/>
</dbReference>
<keyword evidence="5" id="KW-0732">Signal</keyword>
<dbReference type="GO" id="GO:0009253">
    <property type="term" value="P:peptidoglycan catabolic process"/>
    <property type="evidence" value="ECO:0007669"/>
    <property type="project" value="InterPro"/>
</dbReference>
<keyword evidence="4" id="KW-0961">Cell wall biogenesis/degradation</keyword>
<dbReference type="InterPro" id="IPR036365">
    <property type="entry name" value="PGBD-like_sf"/>
</dbReference>
<dbReference type="InterPro" id="IPR051206">
    <property type="entry name" value="NAMLAA_amidase_2"/>
</dbReference>
<evidence type="ECO:0000256" key="1">
    <source>
        <dbReference type="ARBA" id="ARBA00001561"/>
    </source>
</evidence>
<dbReference type="Gene3D" id="3.40.80.10">
    <property type="entry name" value="Peptidoglycan recognition protein-like"/>
    <property type="match status" value="1"/>
</dbReference>
<dbReference type="GO" id="GO:0008745">
    <property type="term" value="F:N-acetylmuramoyl-L-alanine amidase activity"/>
    <property type="evidence" value="ECO:0007669"/>
    <property type="project" value="UniProtKB-EC"/>
</dbReference>
<dbReference type="RefSeq" id="WP_037441278.1">
    <property type="nucleotide sequence ID" value="NZ_JNFF01000062.1"/>
</dbReference>
<keyword evidence="3" id="KW-0378">Hydrolase</keyword>
<dbReference type="OrthoDB" id="9794842at2"/>
<proteinExistence type="predicted"/>
<dbReference type="Proteomes" id="UP000028007">
    <property type="component" value="Unassembled WGS sequence"/>
</dbReference>
<dbReference type="InterPro" id="IPR002502">
    <property type="entry name" value="Amidase_domain"/>
</dbReference>
<dbReference type="GO" id="GO:0071555">
    <property type="term" value="P:cell wall organization"/>
    <property type="evidence" value="ECO:0007669"/>
    <property type="project" value="UniProtKB-KW"/>
</dbReference>
<comment type="caution">
    <text evidence="7">The sequence shown here is derived from an EMBL/GenBank/DDBJ whole genome shotgun (WGS) entry which is preliminary data.</text>
</comment>
<comment type="catalytic activity">
    <reaction evidence="1">
        <text>Hydrolyzes the link between N-acetylmuramoyl residues and L-amino acid residues in certain cell-wall glycopeptides.</text>
        <dbReference type="EC" id="3.5.1.28"/>
    </reaction>
</comment>
<dbReference type="SUPFAM" id="SSF47090">
    <property type="entry name" value="PGBD-like"/>
    <property type="match status" value="1"/>
</dbReference>